<proteinExistence type="predicted"/>
<evidence type="ECO:0000313" key="4">
    <source>
        <dbReference type="Proteomes" id="UP000447873"/>
    </source>
</evidence>
<reference evidence="3 4" key="1">
    <citation type="submission" date="2018-12" db="EMBL/GenBank/DDBJ databases">
        <title>Venturia inaequalis Genome Resource.</title>
        <authorList>
            <person name="Lichtner F.J."/>
        </authorList>
    </citation>
    <scope>NUCLEOTIDE SEQUENCE [LARGE SCALE GENOMIC DNA]</scope>
    <source>
        <strain evidence="3 4">120213</strain>
    </source>
</reference>
<dbReference type="EMBL" id="WNWS01000638">
    <property type="protein sequence ID" value="KAE9964945.1"/>
    <property type="molecule type" value="Genomic_DNA"/>
</dbReference>
<dbReference type="GO" id="GO:0016787">
    <property type="term" value="F:hydrolase activity"/>
    <property type="evidence" value="ECO:0007669"/>
    <property type="project" value="UniProtKB-KW"/>
</dbReference>
<comment type="caution">
    <text evidence="3">The sequence shown here is derived from an EMBL/GenBank/DDBJ whole genome shotgun (WGS) entry which is preliminary data.</text>
</comment>
<accession>A0A8H3YLC9</accession>
<dbReference type="PANTHER" id="PTHR48081">
    <property type="entry name" value="AB HYDROLASE SUPERFAMILY PROTEIN C4A8.06C"/>
    <property type="match status" value="1"/>
</dbReference>
<organism evidence="3 4">
    <name type="scientific">Venturia inaequalis</name>
    <name type="common">Apple scab fungus</name>
    <dbReference type="NCBI Taxonomy" id="5025"/>
    <lineage>
        <taxon>Eukaryota</taxon>
        <taxon>Fungi</taxon>
        <taxon>Dikarya</taxon>
        <taxon>Ascomycota</taxon>
        <taxon>Pezizomycotina</taxon>
        <taxon>Dothideomycetes</taxon>
        <taxon>Pleosporomycetidae</taxon>
        <taxon>Venturiales</taxon>
        <taxon>Venturiaceae</taxon>
        <taxon>Venturia</taxon>
    </lineage>
</organism>
<dbReference type="Gene3D" id="3.40.50.1820">
    <property type="entry name" value="alpha/beta hydrolase"/>
    <property type="match status" value="1"/>
</dbReference>
<gene>
    <name evidence="3" type="ORF">EG328_010073</name>
</gene>
<dbReference type="InterPro" id="IPR050300">
    <property type="entry name" value="GDXG_lipolytic_enzyme"/>
</dbReference>
<feature type="domain" description="Alpha/beta hydrolase fold-3" evidence="2">
    <location>
        <begin position="60"/>
        <end position="236"/>
    </location>
</feature>
<evidence type="ECO:0000313" key="3">
    <source>
        <dbReference type="EMBL" id="KAE9964945.1"/>
    </source>
</evidence>
<dbReference type="PANTHER" id="PTHR48081:SF8">
    <property type="entry name" value="ALPHA_BETA HYDROLASE FOLD-3 DOMAIN-CONTAINING PROTEIN-RELATED"/>
    <property type="match status" value="1"/>
</dbReference>
<dbReference type="AlphaFoldDB" id="A0A8H3YLC9"/>
<dbReference type="InterPro" id="IPR013094">
    <property type="entry name" value="AB_hydrolase_3"/>
</dbReference>
<dbReference type="Proteomes" id="UP000447873">
    <property type="component" value="Unassembled WGS sequence"/>
</dbReference>
<sequence length="260" mass="28918">MKYKIDPTFQSSVHRTYQDLSLPINRPTPRFPKGDIDARRQGSSFAKAVLALEPEVVGVVKTRDYRLAPEVRHPTPIEDCYAVLLWLHSNAKNLGVDNSRIVVVGLSAGGGLAAALSLMARDRGLNPPIAKQILLTPMLDDRNTVTDAELLPFTTWTWDDNWTGWNALLDGMAGSSGVSAYAAPARAEDLKGLPPTYVDMGSLDIFAKEAEAFVERLKEASVDVEWHLYEGVPHGFEFRGRQSEVHKRAREYRCAAIRRM</sequence>
<name>A0A8H3YLC9_VENIN</name>
<evidence type="ECO:0000259" key="2">
    <source>
        <dbReference type="Pfam" id="PF07859"/>
    </source>
</evidence>
<evidence type="ECO:0000256" key="1">
    <source>
        <dbReference type="ARBA" id="ARBA00022801"/>
    </source>
</evidence>
<keyword evidence="1" id="KW-0378">Hydrolase</keyword>
<dbReference type="Pfam" id="PF07859">
    <property type="entry name" value="Abhydrolase_3"/>
    <property type="match status" value="1"/>
</dbReference>
<protein>
    <recommendedName>
        <fullName evidence="2">Alpha/beta hydrolase fold-3 domain-containing protein</fullName>
    </recommendedName>
</protein>
<dbReference type="SUPFAM" id="SSF53474">
    <property type="entry name" value="alpha/beta-Hydrolases"/>
    <property type="match status" value="1"/>
</dbReference>
<dbReference type="InterPro" id="IPR029058">
    <property type="entry name" value="AB_hydrolase_fold"/>
</dbReference>